<dbReference type="Proteomes" id="UP001634394">
    <property type="component" value="Unassembled WGS sequence"/>
</dbReference>
<reference evidence="6 7" key="1">
    <citation type="submission" date="2024-11" db="EMBL/GenBank/DDBJ databases">
        <title>Chromosome-level genome assembly of the freshwater bivalve Anodonta woodiana.</title>
        <authorList>
            <person name="Chen X."/>
        </authorList>
    </citation>
    <scope>NUCLEOTIDE SEQUENCE [LARGE SCALE GENOMIC DNA]</scope>
    <source>
        <strain evidence="6">MN2024</strain>
        <tissue evidence="6">Gills</tissue>
    </source>
</reference>
<dbReference type="InterPro" id="IPR001932">
    <property type="entry name" value="PPM-type_phosphatase-like_dom"/>
</dbReference>
<evidence type="ECO:0000313" key="6">
    <source>
        <dbReference type="EMBL" id="KAL3859952.1"/>
    </source>
</evidence>
<keyword evidence="1" id="KW-0433">Leucine-rich repeat</keyword>
<dbReference type="InterPro" id="IPR036457">
    <property type="entry name" value="PPM-type-like_dom_sf"/>
</dbReference>
<evidence type="ECO:0000259" key="5">
    <source>
        <dbReference type="PROSITE" id="PS51746"/>
    </source>
</evidence>
<dbReference type="SUPFAM" id="SSF52058">
    <property type="entry name" value="L domain-like"/>
    <property type="match status" value="2"/>
</dbReference>
<dbReference type="PANTHER" id="PTHR48051">
    <property type="match status" value="1"/>
</dbReference>
<feature type="domain" description="PPM-type phosphatase" evidence="5">
    <location>
        <begin position="863"/>
        <end position="1110"/>
    </location>
</feature>
<proteinExistence type="predicted"/>
<evidence type="ECO:0000256" key="1">
    <source>
        <dbReference type="ARBA" id="ARBA00022614"/>
    </source>
</evidence>
<dbReference type="CDD" id="cd17213">
    <property type="entry name" value="RA_PHLPP"/>
    <property type="match status" value="1"/>
</dbReference>
<evidence type="ECO:0000313" key="7">
    <source>
        <dbReference type="Proteomes" id="UP001634394"/>
    </source>
</evidence>
<organism evidence="6 7">
    <name type="scientific">Sinanodonta woodiana</name>
    <name type="common">Chinese pond mussel</name>
    <name type="synonym">Anodonta woodiana</name>
    <dbReference type="NCBI Taxonomy" id="1069815"/>
    <lineage>
        <taxon>Eukaryota</taxon>
        <taxon>Metazoa</taxon>
        <taxon>Spiralia</taxon>
        <taxon>Lophotrochozoa</taxon>
        <taxon>Mollusca</taxon>
        <taxon>Bivalvia</taxon>
        <taxon>Autobranchia</taxon>
        <taxon>Heteroconchia</taxon>
        <taxon>Palaeoheterodonta</taxon>
        <taxon>Unionida</taxon>
        <taxon>Unionoidea</taxon>
        <taxon>Unionidae</taxon>
        <taxon>Unioninae</taxon>
        <taxon>Sinanodonta</taxon>
    </lineage>
</organism>
<dbReference type="Pfam" id="PF13855">
    <property type="entry name" value="LRR_8"/>
    <property type="match status" value="3"/>
</dbReference>
<dbReference type="SMART" id="SM00365">
    <property type="entry name" value="LRR_SD22"/>
    <property type="match status" value="5"/>
</dbReference>
<dbReference type="PROSITE" id="PS51746">
    <property type="entry name" value="PPM_2"/>
    <property type="match status" value="1"/>
</dbReference>
<dbReference type="Pfam" id="PF00481">
    <property type="entry name" value="PP2C"/>
    <property type="match status" value="1"/>
</dbReference>
<dbReference type="Pfam" id="PF23010">
    <property type="entry name" value="RA_3"/>
    <property type="match status" value="1"/>
</dbReference>
<dbReference type="PANTHER" id="PTHR48051:SF1">
    <property type="entry name" value="RAS SUPPRESSOR PROTEIN 1"/>
    <property type="match status" value="1"/>
</dbReference>
<dbReference type="PROSITE" id="PS51450">
    <property type="entry name" value="LRR"/>
    <property type="match status" value="3"/>
</dbReference>
<name>A0ABD3VED6_SINWO</name>
<dbReference type="SMART" id="SM00369">
    <property type="entry name" value="LRR_TYP"/>
    <property type="match status" value="12"/>
</dbReference>
<dbReference type="Pfam" id="PF13516">
    <property type="entry name" value="LRR_6"/>
    <property type="match status" value="1"/>
</dbReference>
<dbReference type="SMART" id="SM00364">
    <property type="entry name" value="LRR_BAC"/>
    <property type="match status" value="8"/>
</dbReference>
<dbReference type="EMBL" id="JBJQND010000012">
    <property type="protein sequence ID" value="KAL3859952.1"/>
    <property type="molecule type" value="Genomic_DNA"/>
</dbReference>
<dbReference type="Gene3D" id="2.30.29.30">
    <property type="entry name" value="Pleckstrin-homology domain (PH domain)/Phosphotyrosine-binding domain (PTB)"/>
    <property type="match status" value="1"/>
</dbReference>
<gene>
    <name evidence="6" type="ORF">ACJMK2_010131</name>
</gene>
<keyword evidence="2" id="KW-0479">Metal-binding</keyword>
<evidence type="ECO:0000256" key="3">
    <source>
        <dbReference type="ARBA" id="ARBA00022737"/>
    </source>
</evidence>
<feature type="compositionally biased region" description="Basic and acidic residues" evidence="4">
    <location>
        <begin position="1515"/>
        <end position="1529"/>
    </location>
</feature>
<protein>
    <recommendedName>
        <fullName evidence="5">PPM-type phosphatase domain-containing protein</fullName>
    </recommendedName>
</protein>
<accession>A0ABD3VED6</accession>
<evidence type="ECO:0000256" key="2">
    <source>
        <dbReference type="ARBA" id="ARBA00022723"/>
    </source>
</evidence>
<feature type="region of interest" description="Disordered" evidence="4">
    <location>
        <begin position="1515"/>
        <end position="1545"/>
    </location>
</feature>
<feature type="compositionally biased region" description="Polar residues" evidence="4">
    <location>
        <begin position="1407"/>
        <end position="1419"/>
    </location>
</feature>
<dbReference type="InterPro" id="IPR055071">
    <property type="entry name" value="RA_PHLPP-like"/>
</dbReference>
<dbReference type="SUPFAM" id="SSF81606">
    <property type="entry name" value="PP2C-like"/>
    <property type="match status" value="1"/>
</dbReference>
<dbReference type="CDD" id="cd00143">
    <property type="entry name" value="PP2Cc"/>
    <property type="match status" value="1"/>
</dbReference>
<keyword evidence="7" id="KW-1185">Reference proteome</keyword>
<dbReference type="InterPro" id="IPR050216">
    <property type="entry name" value="LRR_domain-containing"/>
</dbReference>
<feature type="compositionally biased region" description="Basic and acidic residues" evidence="4">
    <location>
        <begin position="1422"/>
        <end position="1432"/>
    </location>
</feature>
<dbReference type="Gene3D" id="3.60.40.10">
    <property type="entry name" value="PPM-type phosphatase domain"/>
    <property type="match status" value="1"/>
</dbReference>
<dbReference type="InterPro" id="IPR001611">
    <property type="entry name" value="Leu-rich_rpt"/>
</dbReference>
<dbReference type="InterPro" id="IPR032675">
    <property type="entry name" value="LRR_dom_sf"/>
</dbReference>
<dbReference type="SMART" id="SM00332">
    <property type="entry name" value="PP2Cc"/>
    <property type="match status" value="1"/>
</dbReference>
<evidence type="ECO:0000256" key="4">
    <source>
        <dbReference type="SAM" id="MobiDB-lite"/>
    </source>
</evidence>
<dbReference type="InterPro" id="IPR003591">
    <property type="entry name" value="Leu-rich_rpt_typical-subtyp"/>
</dbReference>
<sequence length="1687" mass="191411">MTITVYPFSGLVCIKLPDVPWPLTITEKDMPVGSSVETVSNHSTISHVNSNRSSPKAIIRSKDSIPSYGTEAWWYVRDYVPGDMAGHQNISLAEHNDDDMWDLSDSLVDLFQESNRDAGQFPQENNALLLRFGNKSDMKAWLEEDTTNGFVRVFNYDSEVNSRMFPCTLSTTAQKLCLHCGMPPNSLHVQFNGDIIRRLEPFDCPLALQNDYLQNIGYSDLSRIQEIGAHEDLPYLVKFYADKNKTTKPTIVQLAKGTVEEYQTKGHDLCLKLTSSLQGERSVYLSFSNEKDYNKWLRKTKKATAKLPTKADLSNCHLEFLPETVFINEDLEYLNLRHNVLKERPIEEDIYTIGWLDDLPRFHNLRSLNLADNELHVFPMAICKMKMLTELNVASNKITQIPPDIIGLENLQLFHVHNNHLSSLPDEVCRMKNLMVLVLAFNRFTTIPSVLLHTHDTQNQIDSFIMAGNMVDRMPHEVLNQMKHIKKIDLRMNRLSFMPSEMAKFHLLEHVTHLDVRDNNITDLDIRALRSLEYLNCERNQIHTLQVNGSAIKSIFAKRNDIINFSVNPKPEWLLELDLSYNQLVVLPNWLSDCFFMTNLNASHNQLMELPNSLLTDAQKLKMLHASHNCLKFLPEYVYSTTLEEISLEHNQLSSLPDEFFTKMPKLRYLCLTHNNLVMISPPQQNVYQNKLTELYISANYLTDEAVPLICNFPRLKVLHMAHNHITEIHDRDFRKLENLQELNISGNKLRHLPRSIGRHPKLQILRANANLLKELPDFRQSTNLKVLDVGSNRLVDVSVTNLMSSQINLLDISGNPEMQVDTKELKGIKSKKKVCIVDIKGQNRSLLDLRTAVIDDLDKPWKSGLSQTSGIRNKISVMVINKPGFNNGKEGLFAVIDGGRTDEVSKLLSKKFQSILTEEQQNSPSSKDYLKYAMLASHRCLKAAGQKLGATAAVCHILKPDENSNHYVLNVANVGDVEVVLCRRGEAVCLSRLFTIQANKEECKRICKSDGIITEDNKINGVTHNSRLLGNSYLFPHVIPDPYTSSTILQPEDQLIIIANQGFWNYISYQEAVNEIVDIPDPAHAAKKLQDLAQGYKSQENIAILVVQLLFYPTERNRIKTLIQMHYQEEQHVLAALKRRDAEREEIKKQLEDEDSLESVPMEIVKLRDGKKRGQLSYVFNKADANQPADITDSNDAASPKAYLQKKNKGKTVVDIWEQVLQKRLAEEVKDKEMKHVMQIGKEEDVADVGSDGQNCDNWSTVAIPGQIKNRVVTVPSPLPVSPKKYPPPPPPCHMGPYMYGDNTNHASDVSVEFIKEIKHPIDVDRDAVLFYQMQLTRSRSHSASSESLDSTQSDPSFPSVKEALHAKSFPSHSIEVLMNITRLEQLQDIGGSVPQPPKTTHSGKRTTLTNSCPTTSAPAKADKISGRSSHSDIRDLDALLNSGGHQSSPKLVRGKEVDEIDLSIDDINSRTEAVSHKSTHRKSSPLSDINRFEQTEATVNRFEQTEATVSDIEKVQFSPKKDHDSQESKMCVKSPSKHRRDKQVFKKDEDISNQFVSHSENKDQSSTSLILITEHDDPKDFQDTYKKVTRIPRTNNNMEKSDVTTKQFYPFVEQDVNCNSLNSLDDLLAFNRLQSQKTDIVQNASVKNKLKITNIPTPPPSKTSNIPEPMIPDSFSQQSIIITYL</sequence>
<dbReference type="Gene3D" id="3.80.10.10">
    <property type="entry name" value="Ribonuclease Inhibitor"/>
    <property type="match status" value="3"/>
</dbReference>
<comment type="caution">
    <text evidence="6">The sequence shown here is derived from an EMBL/GenBank/DDBJ whole genome shotgun (WGS) entry which is preliminary data.</text>
</comment>
<dbReference type="InterPro" id="IPR011993">
    <property type="entry name" value="PH-like_dom_sf"/>
</dbReference>
<dbReference type="GO" id="GO:0046872">
    <property type="term" value="F:metal ion binding"/>
    <property type="evidence" value="ECO:0007669"/>
    <property type="project" value="UniProtKB-KW"/>
</dbReference>
<keyword evidence="3" id="KW-0677">Repeat</keyword>
<feature type="region of interest" description="Disordered" evidence="4">
    <location>
        <begin position="1391"/>
        <end position="1432"/>
    </location>
</feature>